<protein>
    <submittedName>
        <fullName evidence="2">Uncharacterized protein</fullName>
    </submittedName>
</protein>
<dbReference type="EMBL" id="CAKD01000020">
    <property type="protein sequence ID" value="CCI85147.1"/>
    <property type="molecule type" value="Genomic_DNA"/>
</dbReference>
<keyword evidence="1" id="KW-0812">Transmembrane</keyword>
<feature type="transmembrane region" description="Helical" evidence="1">
    <location>
        <begin position="62"/>
        <end position="79"/>
    </location>
</feature>
<reference evidence="2 3" key="1">
    <citation type="submission" date="2012-06" db="EMBL/GenBank/DDBJ databases">
        <title>Draft Genome Sequence of Lactobacillus pasteurii CRBIP 24.76T.</title>
        <authorList>
            <person name="Cousin S."/>
            <person name="Bouchier C."/>
            <person name="Loux V."/>
            <person name="Ma L."/>
            <person name="Creno S."/>
            <person name="Bizet C."/>
            <person name="Clermont D."/>
        </authorList>
    </citation>
    <scope>NUCLEOTIDE SEQUENCE [LARGE SCALE GENOMIC DNA]</scope>
    <source>
        <strain evidence="3">CRBIP 24.76T</strain>
    </source>
</reference>
<keyword evidence="1" id="KW-1133">Transmembrane helix</keyword>
<evidence type="ECO:0000313" key="3">
    <source>
        <dbReference type="Proteomes" id="UP000009311"/>
    </source>
</evidence>
<dbReference type="Proteomes" id="UP000009311">
    <property type="component" value="Unassembled WGS sequence"/>
</dbReference>
<accession>I7IZJ6</accession>
<sequence length="93" mass="10662">MLALNELINLLISILQIGQAYSTSGILISEISNMVLLAIVMTVIYWKKDTIFRLLSDKVDKSAFFIVAYFYLSIELFSLRNGNDKCKMIEMFL</sequence>
<name>I7IZJ6_9LACO</name>
<feature type="transmembrane region" description="Helical" evidence="1">
    <location>
        <begin position="21"/>
        <end position="46"/>
    </location>
</feature>
<dbReference type="STRING" id="1423790.BN53_03465"/>
<comment type="caution">
    <text evidence="2">The sequence shown here is derived from an EMBL/GenBank/DDBJ whole genome shotgun (WGS) entry which is preliminary data.</text>
</comment>
<keyword evidence="3" id="KW-1185">Reference proteome</keyword>
<evidence type="ECO:0000256" key="1">
    <source>
        <dbReference type="SAM" id="Phobius"/>
    </source>
</evidence>
<proteinExistence type="predicted"/>
<evidence type="ECO:0000313" key="2">
    <source>
        <dbReference type="EMBL" id="CCI85147.1"/>
    </source>
</evidence>
<organism evidence="2 3">
    <name type="scientific">Lactobacillus pasteurii DSM 23907 = CRBIP 24.76</name>
    <dbReference type="NCBI Taxonomy" id="1423790"/>
    <lineage>
        <taxon>Bacteria</taxon>
        <taxon>Bacillati</taxon>
        <taxon>Bacillota</taxon>
        <taxon>Bacilli</taxon>
        <taxon>Lactobacillales</taxon>
        <taxon>Lactobacillaceae</taxon>
        <taxon>Lactobacillus</taxon>
    </lineage>
</organism>
<dbReference type="AlphaFoldDB" id="I7IZJ6"/>
<gene>
    <name evidence="2" type="ORF">BN53_03465</name>
</gene>
<keyword evidence="1" id="KW-0472">Membrane</keyword>